<protein>
    <submittedName>
        <fullName evidence="2">Uncharacterized protein</fullName>
    </submittedName>
</protein>
<dbReference type="HOGENOM" id="CLU_074397_0_0_1"/>
<feature type="compositionally biased region" description="Basic and acidic residues" evidence="1">
    <location>
        <begin position="7"/>
        <end position="18"/>
    </location>
</feature>
<name>A0A0D0B5D8_9AGAR</name>
<sequence length="324" mass="34230">MPSLKLSRADSEDSKEVMDATNTPLGEVTLKALRPPASSIFSAIGPPPKEPLPALPAPTVTAKPALDGLPSALHDTFYHGLEDRNDNTFDAIEASLSFHDLSPTRRPPAGPLPPTPQVHLPRAVLVEPATSFADNSLDLIEADLDPFVPVPEETPATKSSLLLDSDSFVLDSSLLVTWSDLDAPEVPVNDPATATESPNLPTCATEDSSFVDPNLLATSSDFGYSSPTSRISLPASAESPPGPGMSTPTKTPSREELGPTFLRSAPESASCVYTPVYSRESLRLSLPRSLHLTTPLTVGSPTCVTRARHVSRVGGAPLSRNWSG</sequence>
<dbReference type="AlphaFoldDB" id="A0A0D0B5D8"/>
<proteinExistence type="predicted"/>
<organism evidence="2 3">
    <name type="scientific">Collybiopsis luxurians FD-317 M1</name>
    <dbReference type="NCBI Taxonomy" id="944289"/>
    <lineage>
        <taxon>Eukaryota</taxon>
        <taxon>Fungi</taxon>
        <taxon>Dikarya</taxon>
        <taxon>Basidiomycota</taxon>
        <taxon>Agaricomycotina</taxon>
        <taxon>Agaricomycetes</taxon>
        <taxon>Agaricomycetidae</taxon>
        <taxon>Agaricales</taxon>
        <taxon>Marasmiineae</taxon>
        <taxon>Omphalotaceae</taxon>
        <taxon>Collybiopsis</taxon>
        <taxon>Collybiopsis luxurians</taxon>
    </lineage>
</organism>
<evidence type="ECO:0000313" key="2">
    <source>
        <dbReference type="EMBL" id="KIK58535.1"/>
    </source>
</evidence>
<evidence type="ECO:0000256" key="1">
    <source>
        <dbReference type="SAM" id="MobiDB-lite"/>
    </source>
</evidence>
<feature type="region of interest" description="Disordered" evidence="1">
    <location>
        <begin position="222"/>
        <end position="255"/>
    </location>
</feature>
<feature type="compositionally biased region" description="Polar residues" evidence="1">
    <location>
        <begin position="222"/>
        <end position="231"/>
    </location>
</feature>
<evidence type="ECO:0000313" key="3">
    <source>
        <dbReference type="Proteomes" id="UP000053593"/>
    </source>
</evidence>
<gene>
    <name evidence="2" type="ORF">GYMLUDRAFT_691911</name>
</gene>
<reference evidence="2 3" key="1">
    <citation type="submission" date="2014-04" db="EMBL/GenBank/DDBJ databases">
        <title>Evolutionary Origins and Diversification of the Mycorrhizal Mutualists.</title>
        <authorList>
            <consortium name="DOE Joint Genome Institute"/>
            <consortium name="Mycorrhizal Genomics Consortium"/>
            <person name="Kohler A."/>
            <person name="Kuo A."/>
            <person name="Nagy L.G."/>
            <person name="Floudas D."/>
            <person name="Copeland A."/>
            <person name="Barry K.W."/>
            <person name="Cichocki N."/>
            <person name="Veneault-Fourrey C."/>
            <person name="LaButti K."/>
            <person name="Lindquist E.A."/>
            <person name="Lipzen A."/>
            <person name="Lundell T."/>
            <person name="Morin E."/>
            <person name="Murat C."/>
            <person name="Riley R."/>
            <person name="Ohm R."/>
            <person name="Sun H."/>
            <person name="Tunlid A."/>
            <person name="Henrissat B."/>
            <person name="Grigoriev I.V."/>
            <person name="Hibbett D.S."/>
            <person name="Martin F."/>
        </authorList>
    </citation>
    <scope>NUCLEOTIDE SEQUENCE [LARGE SCALE GENOMIC DNA]</scope>
    <source>
        <strain evidence="2 3">FD-317 M1</strain>
    </source>
</reference>
<dbReference type="Proteomes" id="UP000053593">
    <property type="component" value="Unassembled WGS sequence"/>
</dbReference>
<accession>A0A0D0B5D8</accession>
<feature type="region of interest" description="Disordered" evidence="1">
    <location>
        <begin position="1"/>
        <end position="23"/>
    </location>
</feature>
<dbReference type="EMBL" id="KN834784">
    <property type="protein sequence ID" value="KIK58535.1"/>
    <property type="molecule type" value="Genomic_DNA"/>
</dbReference>
<keyword evidence="3" id="KW-1185">Reference proteome</keyword>